<sequence>MKIQKNKIVFALVIFCVLAFIFTYGLQAFGKKEPESIENSQPPVPKLEDDGQKTYSSRLEAVDELKEKKATNAPSIYDDHLLDSLGYYQPQLDSLNKKRMIDSVYTLGQQRYQSLQGLEQVKQQQAKSVGNNTKIDKATTFEPVNESKVQSKEIALNHLSFFDDYALDVEPTASTDPFIYVTVDGMQTVKKGHRLRMRLLSKAMINGVVFPKHTPIYGFVSMQPNRVQLKVSAISHHRVKLKAFDLQDGAEGIYIKNSIRAQTRQQLAGDIVDDISIAGVPQVQGLKSIFHRDNRNVKVTILDQYQLILKPEK</sequence>
<gene>
    <name evidence="2" type="ORF">SAMN04487906_1853</name>
</gene>
<dbReference type="Proteomes" id="UP000183209">
    <property type="component" value="Unassembled WGS sequence"/>
</dbReference>
<dbReference type="InterPro" id="IPR055407">
    <property type="entry name" value="TraM_C"/>
</dbReference>
<name>A0A1I6T4L7_9FLAO</name>
<organism evidence="2 3">
    <name type="scientific">Zhouia amylolytica</name>
    <dbReference type="NCBI Taxonomy" id="376730"/>
    <lineage>
        <taxon>Bacteria</taxon>
        <taxon>Pseudomonadati</taxon>
        <taxon>Bacteroidota</taxon>
        <taxon>Flavobacteriia</taxon>
        <taxon>Flavobacteriales</taxon>
        <taxon>Flavobacteriaceae</taxon>
        <taxon>Zhouia</taxon>
    </lineage>
</organism>
<proteinExistence type="predicted"/>
<dbReference type="AlphaFoldDB" id="A0A1I6T4L7"/>
<dbReference type="OrthoDB" id="1409065at2"/>
<feature type="domain" description="Conjugative transposon TraM C-terminal" evidence="1">
    <location>
        <begin position="179"/>
        <end position="310"/>
    </location>
</feature>
<accession>A0A1I6T4L7</accession>
<evidence type="ECO:0000313" key="3">
    <source>
        <dbReference type="Proteomes" id="UP000183209"/>
    </source>
</evidence>
<dbReference type="RefSeq" id="WP_074978387.1">
    <property type="nucleotide sequence ID" value="NZ_FPAG01000005.1"/>
</dbReference>
<evidence type="ECO:0000313" key="2">
    <source>
        <dbReference type="EMBL" id="SFS84172.1"/>
    </source>
</evidence>
<dbReference type="EMBL" id="FPAG01000005">
    <property type="protein sequence ID" value="SFS84172.1"/>
    <property type="molecule type" value="Genomic_DNA"/>
</dbReference>
<reference evidence="2 3" key="1">
    <citation type="submission" date="2016-10" db="EMBL/GenBank/DDBJ databases">
        <authorList>
            <person name="de Groot N.N."/>
        </authorList>
    </citation>
    <scope>NUCLEOTIDE SEQUENCE [LARGE SCALE GENOMIC DNA]</scope>
    <source>
        <strain evidence="2 3">CGMCC 1.6114</strain>
    </source>
</reference>
<evidence type="ECO:0000259" key="1">
    <source>
        <dbReference type="Pfam" id="PF12508"/>
    </source>
</evidence>
<dbReference type="Pfam" id="PF12508">
    <property type="entry name" value="Transposon_TraM"/>
    <property type="match status" value="1"/>
</dbReference>
<protein>
    <recommendedName>
        <fullName evidence="1">Conjugative transposon TraM C-terminal domain-containing protein</fullName>
    </recommendedName>
</protein>